<name>A0A1X6YFX9_9RHOB</name>
<dbReference type="EMBL" id="FWFK01000001">
    <property type="protein sequence ID" value="SLN20280.1"/>
    <property type="molecule type" value="Genomic_DNA"/>
</dbReference>
<organism evidence="1 2">
    <name type="scientific">Roseivivax jejudonensis</name>
    <dbReference type="NCBI Taxonomy" id="1529041"/>
    <lineage>
        <taxon>Bacteria</taxon>
        <taxon>Pseudomonadati</taxon>
        <taxon>Pseudomonadota</taxon>
        <taxon>Alphaproteobacteria</taxon>
        <taxon>Rhodobacterales</taxon>
        <taxon>Roseobacteraceae</taxon>
        <taxon>Roseivivax</taxon>
    </lineage>
</organism>
<evidence type="ECO:0008006" key="3">
    <source>
        <dbReference type="Google" id="ProtNLM"/>
    </source>
</evidence>
<keyword evidence="2" id="KW-1185">Reference proteome</keyword>
<dbReference type="InterPro" id="IPR009467">
    <property type="entry name" value="Glycolipid-bd_prot_put"/>
</dbReference>
<protein>
    <recommendedName>
        <fullName evidence="3">Glycolipid-binding protein</fullName>
    </recommendedName>
</protein>
<reference evidence="1 2" key="1">
    <citation type="submission" date="2017-03" db="EMBL/GenBank/DDBJ databases">
        <authorList>
            <person name="Afonso C.L."/>
            <person name="Miller P.J."/>
            <person name="Scott M.A."/>
            <person name="Spackman E."/>
            <person name="Goraichik I."/>
            <person name="Dimitrov K.M."/>
            <person name="Suarez D.L."/>
            <person name="Swayne D.E."/>
        </authorList>
    </citation>
    <scope>NUCLEOTIDE SEQUENCE [LARGE SCALE GENOMIC DNA]</scope>
    <source>
        <strain evidence="1 2">CECT 8625</strain>
    </source>
</reference>
<dbReference type="Proteomes" id="UP000193570">
    <property type="component" value="Unassembled WGS sequence"/>
</dbReference>
<dbReference type="Pfam" id="PF06475">
    <property type="entry name" value="Glycolipid_bind"/>
    <property type="match status" value="1"/>
</dbReference>
<proteinExistence type="predicted"/>
<dbReference type="RefSeq" id="WP_234984154.1">
    <property type="nucleotide sequence ID" value="NZ_FWFK01000001.1"/>
</dbReference>
<dbReference type="AlphaFoldDB" id="A0A1X6YFX9"/>
<evidence type="ECO:0000313" key="2">
    <source>
        <dbReference type="Proteomes" id="UP000193570"/>
    </source>
</evidence>
<dbReference type="SUPFAM" id="SSF159275">
    <property type="entry name" value="PA1994-like"/>
    <property type="match status" value="1"/>
</dbReference>
<evidence type="ECO:0000313" key="1">
    <source>
        <dbReference type="EMBL" id="SLN20280.1"/>
    </source>
</evidence>
<accession>A0A1X6YFX9</accession>
<sequence length="187" mass="20754">MISETVAEIRWRALDREGRDSCRLVRQHDDGWMLLGHARFRAAGSESRIDYLVRCDPDWHTLGADVTGIWDGTRVALHIVREGPTWTLNQQRQDGLDDAVDIDLSFTPATNLMPIRRMPEIGGVSVRAAWLSAPGAPLGPLDQRYTRGRGGIVHYAAEQTGFSTDLRVASSGFVTEYPGLWEAQGPV</sequence>
<gene>
    <name evidence="1" type="ORF">ROJ8625_00728</name>
</gene>